<dbReference type="Proteomes" id="UP000248014">
    <property type="component" value="Unassembled WGS sequence"/>
</dbReference>
<reference evidence="5 6" key="1">
    <citation type="submission" date="2018-05" db="EMBL/GenBank/DDBJ databases">
        <title>Genomic Encyclopedia of Type Strains, Phase IV (KMG-IV): sequencing the most valuable type-strain genomes for metagenomic binning, comparative biology and taxonomic classification.</title>
        <authorList>
            <person name="Goeker M."/>
        </authorList>
    </citation>
    <scope>NUCLEOTIDE SEQUENCE [LARGE SCALE GENOMIC DNA]</scope>
    <source>
        <strain evidence="5 6">DSM 3183</strain>
    </source>
</reference>
<evidence type="ECO:0000256" key="1">
    <source>
        <dbReference type="ARBA" id="ARBA00001946"/>
    </source>
</evidence>
<dbReference type="PANTHER" id="PTHR43046:SF16">
    <property type="entry name" value="ADP-RIBOSE PYROPHOSPHATASE YJHB-RELATED"/>
    <property type="match status" value="1"/>
</dbReference>
<comment type="cofactor">
    <cofactor evidence="1">
        <name>Mg(2+)</name>
        <dbReference type="ChEBI" id="CHEBI:18420"/>
    </cofactor>
</comment>
<dbReference type="PROSITE" id="PS51462">
    <property type="entry name" value="NUDIX"/>
    <property type="match status" value="1"/>
</dbReference>
<feature type="domain" description="Nudix hydrolase" evidence="4">
    <location>
        <begin position="24"/>
        <end position="147"/>
    </location>
</feature>
<evidence type="ECO:0000256" key="3">
    <source>
        <dbReference type="RuleBase" id="RU003476"/>
    </source>
</evidence>
<dbReference type="RefSeq" id="WP_244181811.1">
    <property type="nucleotide sequence ID" value="NZ_QJJM01000007.1"/>
</dbReference>
<keyword evidence="6" id="KW-1185">Reference proteome</keyword>
<dbReference type="PROSITE" id="PS00893">
    <property type="entry name" value="NUDIX_BOX"/>
    <property type="match status" value="1"/>
</dbReference>
<dbReference type="GO" id="GO:0016787">
    <property type="term" value="F:hydrolase activity"/>
    <property type="evidence" value="ECO:0007669"/>
    <property type="project" value="UniProtKB-KW"/>
</dbReference>
<protein>
    <submittedName>
        <fullName evidence="5">ADP-ribose pyrophosphatase YjhB (NUDIX family)</fullName>
    </submittedName>
</protein>
<dbReference type="InterPro" id="IPR020084">
    <property type="entry name" value="NUDIX_hydrolase_CS"/>
</dbReference>
<dbReference type="Gene3D" id="3.90.79.10">
    <property type="entry name" value="Nucleoside Triphosphate Pyrophosphohydrolase"/>
    <property type="match status" value="1"/>
</dbReference>
<evidence type="ECO:0000259" key="4">
    <source>
        <dbReference type="PROSITE" id="PS51462"/>
    </source>
</evidence>
<gene>
    <name evidence="5" type="ORF">C7451_107224</name>
</gene>
<organism evidence="5 6">
    <name type="scientific">Blastomonas natatoria</name>
    <dbReference type="NCBI Taxonomy" id="34015"/>
    <lineage>
        <taxon>Bacteria</taxon>
        <taxon>Pseudomonadati</taxon>
        <taxon>Pseudomonadota</taxon>
        <taxon>Alphaproteobacteria</taxon>
        <taxon>Sphingomonadales</taxon>
        <taxon>Sphingomonadaceae</taxon>
        <taxon>Blastomonas</taxon>
    </lineage>
</organism>
<proteinExistence type="inferred from homology"/>
<dbReference type="SUPFAM" id="SSF55811">
    <property type="entry name" value="Nudix"/>
    <property type="match status" value="1"/>
</dbReference>
<evidence type="ECO:0000256" key="2">
    <source>
        <dbReference type="ARBA" id="ARBA00022801"/>
    </source>
</evidence>
<dbReference type="AlphaFoldDB" id="A0A2V3V0J5"/>
<evidence type="ECO:0000313" key="5">
    <source>
        <dbReference type="EMBL" id="PXW75253.1"/>
    </source>
</evidence>
<dbReference type="EMBL" id="QJJM01000007">
    <property type="protein sequence ID" value="PXW75253.1"/>
    <property type="molecule type" value="Genomic_DNA"/>
</dbReference>
<comment type="caution">
    <text evidence="5">The sequence shown here is derived from an EMBL/GenBank/DDBJ whole genome shotgun (WGS) entry which is preliminary data.</text>
</comment>
<dbReference type="InterPro" id="IPR000086">
    <property type="entry name" value="NUDIX_hydrolase_dom"/>
</dbReference>
<evidence type="ECO:0000313" key="6">
    <source>
        <dbReference type="Proteomes" id="UP000248014"/>
    </source>
</evidence>
<dbReference type="PANTHER" id="PTHR43046">
    <property type="entry name" value="GDP-MANNOSE MANNOSYL HYDROLASE"/>
    <property type="match status" value="1"/>
</dbReference>
<comment type="similarity">
    <text evidence="3">Belongs to the Nudix hydrolase family.</text>
</comment>
<sequence length="155" mass="17120">MKPIHLAYTVAQRVRVLWRRAIGVRTRGVKAVVLKGDAVLLIRHSYQSSHLYMLPGGGVKRGETPIAAAIREVREETGCRLTGAREHGDFLTRAEGWSDHVTVVIGSTVDEPVADGREVIEARLFPMHALPPNVSDASLRRIAEIRDGRPPSGEW</sequence>
<dbReference type="InterPro" id="IPR020476">
    <property type="entry name" value="Nudix_hydrolase"/>
</dbReference>
<dbReference type="InterPro" id="IPR015797">
    <property type="entry name" value="NUDIX_hydrolase-like_dom_sf"/>
</dbReference>
<dbReference type="PRINTS" id="PR00502">
    <property type="entry name" value="NUDIXFAMILY"/>
</dbReference>
<name>A0A2V3V0J5_9SPHN</name>
<accession>A0A2V3V0J5</accession>
<keyword evidence="2 3" id="KW-0378">Hydrolase</keyword>
<dbReference type="Pfam" id="PF00293">
    <property type="entry name" value="NUDIX"/>
    <property type="match status" value="1"/>
</dbReference>